<feature type="compositionally biased region" description="Low complexity" evidence="8">
    <location>
        <begin position="85"/>
        <end position="105"/>
    </location>
</feature>
<feature type="domain" description="LysM" evidence="9">
    <location>
        <begin position="42"/>
        <end position="85"/>
    </location>
</feature>
<dbReference type="PROSITE" id="PS51782">
    <property type="entry name" value="LYSM"/>
    <property type="match status" value="4"/>
</dbReference>
<name>A0A090IU38_9BACI</name>
<feature type="region of interest" description="Disordered" evidence="8">
    <location>
        <begin position="230"/>
        <end position="251"/>
    </location>
</feature>
<dbReference type="SUPFAM" id="SSF54106">
    <property type="entry name" value="LysM domain"/>
    <property type="match status" value="4"/>
</dbReference>
<keyword evidence="12" id="KW-1185">Reference proteome</keyword>
<dbReference type="InterPro" id="IPR038765">
    <property type="entry name" value="Papain-like_cys_pep_sf"/>
</dbReference>
<dbReference type="Pfam" id="PF01476">
    <property type="entry name" value="LysM"/>
    <property type="match status" value="4"/>
</dbReference>
<dbReference type="GO" id="GO:0008234">
    <property type="term" value="F:cysteine-type peptidase activity"/>
    <property type="evidence" value="ECO:0007669"/>
    <property type="project" value="UniProtKB-KW"/>
</dbReference>
<dbReference type="GO" id="GO:0071555">
    <property type="term" value="P:cell wall organization"/>
    <property type="evidence" value="ECO:0007669"/>
    <property type="project" value="UniProtKB-KW"/>
</dbReference>
<sequence>MRNGRYKEKGGYPLSNKKVIMSVTASAAIASALLGANETEAATYKVQRGDSLWAIAQKYNVSVTQLKSLNQLTSDVIYPNQVLETGSSETSQTTPSSSTNQPVSTAASTYTVKSGDTLSKIALQHNISLKDLMAWNNLTSSLIYPGNVLVVSGQGQSSSSSNQNQNSAPPSNQNPGTQGGSTITYTIKSGDTLSGIAFKYKVSVQDLMAWNNLTTTLIFPGNTLTVKNAQTSTDTSSNSTSNSNQNGSASSDYTVQAGDSLWKIASKFGVSVANLKSWNNLSSDVIYVGQKLTIQGSAGSGVSNNSGSNTSTNTNGSYNVNTLVSVAKSLLGIPYVWGGTTPSGFDCSGFIYYVYKQSGKDIKRYSSEGYFDRSYYVNNPEVGDLVFFKNTYKAGISHLGIYLGNNQFINAGSDGVEIASLDNPYWKRHFDSFKRFY</sequence>
<feature type="compositionally biased region" description="Low complexity" evidence="8">
    <location>
        <begin position="153"/>
        <end position="176"/>
    </location>
</feature>
<dbReference type="Pfam" id="PF00877">
    <property type="entry name" value="NLPC_P60"/>
    <property type="match status" value="1"/>
</dbReference>
<dbReference type="EMBL" id="CCRF01000044">
    <property type="protein sequence ID" value="CEE01202.1"/>
    <property type="molecule type" value="Genomic_DNA"/>
</dbReference>
<evidence type="ECO:0000256" key="5">
    <source>
        <dbReference type="ARBA" id="ARBA00022801"/>
    </source>
</evidence>
<feature type="domain" description="LysM" evidence="9">
    <location>
        <begin position="183"/>
        <end position="226"/>
    </location>
</feature>
<evidence type="ECO:0000256" key="1">
    <source>
        <dbReference type="ARBA" id="ARBA00007074"/>
    </source>
</evidence>
<dbReference type="SMART" id="SM00257">
    <property type="entry name" value="LysM"/>
    <property type="match status" value="4"/>
</dbReference>
<keyword evidence="5" id="KW-0378">Hydrolase</keyword>
<dbReference type="Gene3D" id="3.10.350.10">
    <property type="entry name" value="LysM domain"/>
    <property type="match status" value="4"/>
</dbReference>
<feature type="region of interest" description="Disordered" evidence="8">
    <location>
        <begin position="153"/>
        <end position="183"/>
    </location>
</feature>
<feature type="domain" description="NlpC/P60" evidence="10">
    <location>
        <begin position="317"/>
        <end position="437"/>
    </location>
</feature>
<feature type="region of interest" description="Disordered" evidence="8">
    <location>
        <begin position="85"/>
        <end position="106"/>
    </location>
</feature>
<dbReference type="Gene3D" id="3.90.1720.10">
    <property type="entry name" value="endopeptidase domain like (from Nostoc punctiforme)"/>
    <property type="match status" value="1"/>
</dbReference>
<dbReference type="InterPro" id="IPR036779">
    <property type="entry name" value="LysM_dom_sf"/>
</dbReference>
<organism evidence="11 12">
    <name type="scientific">Caldibacillus thermoamylovorans</name>
    <dbReference type="NCBI Taxonomy" id="35841"/>
    <lineage>
        <taxon>Bacteria</taxon>
        <taxon>Bacillati</taxon>
        <taxon>Bacillota</taxon>
        <taxon>Bacilli</taxon>
        <taxon>Bacillales</taxon>
        <taxon>Bacillaceae</taxon>
        <taxon>Caldibacillus</taxon>
    </lineage>
</organism>
<keyword evidence="6" id="KW-0788">Thiol protease</keyword>
<evidence type="ECO:0000256" key="6">
    <source>
        <dbReference type="ARBA" id="ARBA00022807"/>
    </source>
</evidence>
<evidence type="ECO:0000259" key="10">
    <source>
        <dbReference type="PROSITE" id="PS51935"/>
    </source>
</evidence>
<dbReference type="SUPFAM" id="SSF54001">
    <property type="entry name" value="Cysteine proteinases"/>
    <property type="match status" value="1"/>
</dbReference>
<keyword evidence="4" id="KW-0677">Repeat</keyword>
<comment type="similarity">
    <text evidence="1">Belongs to the peptidase C40 family.</text>
</comment>
<evidence type="ECO:0000256" key="4">
    <source>
        <dbReference type="ARBA" id="ARBA00022737"/>
    </source>
</evidence>
<protein>
    <submittedName>
        <fullName evidence="11">NLP/P60 protein</fullName>
    </submittedName>
</protein>
<keyword evidence="7" id="KW-0961">Cell wall biogenesis/degradation</keyword>
<reference evidence="11 12" key="1">
    <citation type="submission" date="2014-07" db="EMBL/GenBank/DDBJ databases">
        <authorList>
            <person name="Wibberg Daniel"/>
        </authorList>
    </citation>
    <scope>NUCLEOTIDE SEQUENCE [LARGE SCALE GENOMIC DNA]</scope>
</reference>
<dbReference type="PANTHER" id="PTHR33734">
    <property type="entry name" value="LYSM DOMAIN-CONTAINING GPI-ANCHORED PROTEIN 2"/>
    <property type="match status" value="1"/>
</dbReference>
<feature type="domain" description="LysM" evidence="9">
    <location>
        <begin position="108"/>
        <end position="151"/>
    </location>
</feature>
<dbReference type="GO" id="GO:0006508">
    <property type="term" value="P:proteolysis"/>
    <property type="evidence" value="ECO:0007669"/>
    <property type="project" value="UniProtKB-KW"/>
</dbReference>
<gene>
    <name evidence="11" type="ORF">BT1A1_1372</name>
</gene>
<feature type="domain" description="LysM" evidence="9">
    <location>
        <begin position="251"/>
        <end position="294"/>
    </location>
</feature>
<dbReference type="AlphaFoldDB" id="A0A090IU38"/>
<evidence type="ECO:0000259" key="9">
    <source>
        <dbReference type="PROSITE" id="PS51782"/>
    </source>
</evidence>
<keyword evidence="2" id="KW-0645">Protease</keyword>
<keyword evidence="3" id="KW-0732">Signal</keyword>
<dbReference type="InterPro" id="IPR000064">
    <property type="entry name" value="NLP_P60_dom"/>
</dbReference>
<dbReference type="GO" id="GO:0008932">
    <property type="term" value="F:lytic endotransglycosylase activity"/>
    <property type="evidence" value="ECO:0007669"/>
    <property type="project" value="TreeGrafter"/>
</dbReference>
<evidence type="ECO:0000256" key="8">
    <source>
        <dbReference type="SAM" id="MobiDB-lite"/>
    </source>
</evidence>
<evidence type="ECO:0000256" key="2">
    <source>
        <dbReference type="ARBA" id="ARBA00022670"/>
    </source>
</evidence>
<evidence type="ECO:0000256" key="7">
    <source>
        <dbReference type="ARBA" id="ARBA00023316"/>
    </source>
</evidence>
<dbReference type="CDD" id="cd00118">
    <property type="entry name" value="LysM"/>
    <property type="match status" value="4"/>
</dbReference>
<evidence type="ECO:0000256" key="3">
    <source>
        <dbReference type="ARBA" id="ARBA00022729"/>
    </source>
</evidence>
<dbReference type="Proteomes" id="UP000040576">
    <property type="component" value="Unassembled WGS sequence"/>
</dbReference>
<evidence type="ECO:0000313" key="12">
    <source>
        <dbReference type="Proteomes" id="UP000040576"/>
    </source>
</evidence>
<dbReference type="PANTHER" id="PTHR33734:SF22">
    <property type="entry name" value="MEMBRANE-BOUND LYTIC MUREIN TRANSGLYCOSYLASE D"/>
    <property type="match status" value="1"/>
</dbReference>
<proteinExistence type="inferred from homology"/>
<dbReference type="PROSITE" id="PS51935">
    <property type="entry name" value="NLPC_P60"/>
    <property type="match status" value="1"/>
</dbReference>
<evidence type="ECO:0000313" key="11">
    <source>
        <dbReference type="EMBL" id="CEE01202.1"/>
    </source>
</evidence>
<dbReference type="InterPro" id="IPR018392">
    <property type="entry name" value="LysM"/>
</dbReference>
<accession>A0A090IU38</accession>